<evidence type="ECO:0000313" key="2">
    <source>
        <dbReference type="Proteomes" id="UP000000366"/>
    </source>
</evidence>
<keyword evidence="1" id="KW-0614">Plasmid</keyword>
<keyword evidence="2" id="KW-1185">Reference proteome</keyword>
<reference evidence="1 2" key="1">
    <citation type="journal article" date="2007" name="J. Bacteriol.">
        <title>Whole-genome analysis of the methyl tert-butyl ether-degrading beta-proteobacterium Methylibium petroleiphilum PM1.</title>
        <authorList>
            <person name="Kane S.R."/>
            <person name="Chakicherla A.Y."/>
            <person name="Chain P.S.G."/>
            <person name="Schmidt R."/>
            <person name="Shin M.W."/>
            <person name="Legler T.C."/>
            <person name="Scow K.M."/>
            <person name="Larimer F.W."/>
            <person name="Lucas S.M."/>
            <person name="Richardson P.M."/>
            <person name="Hristova K.R."/>
        </authorList>
    </citation>
    <scope>NUCLEOTIDE SEQUENCE [LARGE SCALE GENOMIC DNA]</scope>
    <source>
        <strain evidence="2">ATCC BAA-1232 / LMG 22953 / PM1</strain>
        <plasmid evidence="1 2">RPME01</plasmid>
    </source>
</reference>
<dbReference type="AlphaFoldDB" id="A2SMR4"/>
<proteinExistence type="predicted"/>
<dbReference type="RefSeq" id="WP_011831468.1">
    <property type="nucleotide sequence ID" value="NC_008826.1"/>
</dbReference>
<dbReference type="Proteomes" id="UP000000366">
    <property type="component" value="Plasmid RPME01"/>
</dbReference>
<dbReference type="EMBL" id="CP000556">
    <property type="protein sequence ID" value="ABM96853.1"/>
    <property type="molecule type" value="Genomic_DNA"/>
</dbReference>
<evidence type="ECO:0000313" key="1">
    <source>
        <dbReference type="EMBL" id="ABM96853.1"/>
    </source>
</evidence>
<geneLocation type="plasmid" evidence="1 2">
    <name>RPME01</name>
</geneLocation>
<gene>
    <name evidence="1" type="ordered locus">Mpe_B0074</name>
</gene>
<accession>A2SMR4</accession>
<sequence>MPDDLNDFPRRGMLRDRDHQRLDDLLTALLADLAAGAVTADQVRIELAHLIGAVDIGNRTEVDASLDLGRKRAQRR</sequence>
<dbReference type="KEGG" id="mpt:Mpe_B0074"/>
<protein>
    <submittedName>
        <fullName evidence="1">Uncharacterized protein</fullName>
    </submittedName>
</protein>
<dbReference type="HOGENOM" id="CLU_2650334_0_0_4"/>
<organism evidence="1 2">
    <name type="scientific">Methylibium petroleiphilum (strain ATCC BAA-1232 / LMG 22953 / PM1)</name>
    <dbReference type="NCBI Taxonomy" id="420662"/>
    <lineage>
        <taxon>Bacteria</taxon>
        <taxon>Pseudomonadati</taxon>
        <taxon>Pseudomonadota</taxon>
        <taxon>Betaproteobacteria</taxon>
        <taxon>Burkholderiales</taxon>
        <taxon>Sphaerotilaceae</taxon>
        <taxon>Methylibium</taxon>
    </lineage>
</organism>
<name>A2SMR4_METPP</name>